<organism evidence="1 2">
    <name type="scientific">Physcomitrium patens</name>
    <name type="common">Spreading-leaved earth moss</name>
    <name type="synonym">Physcomitrella patens</name>
    <dbReference type="NCBI Taxonomy" id="3218"/>
    <lineage>
        <taxon>Eukaryota</taxon>
        <taxon>Viridiplantae</taxon>
        <taxon>Streptophyta</taxon>
        <taxon>Embryophyta</taxon>
        <taxon>Bryophyta</taxon>
        <taxon>Bryophytina</taxon>
        <taxon>Bryopsida</taxon>
        <taxon>Funariidae</taxon>
        <taxon>Funariales</taxon>
        <taxon>Funariaceae</taxon>
        <taxon>Physcomitrium</taxon>
    </lineage>
</organism>
<dbReference type="PANTHER" id="PTHR33492:SF4">
    <property type="entry name" value="OS02G0174300 PROTEIN"/>
    <property type="match status" value="1"/>
</dbReference>
<evidence type="ECO:0008006" key="3">
    <source>
        <dbReference type="Google" id="ProtNLM"/>
    </source>
</evidence>
<accession>A9SPF9</accession>
<evidence type="ECO:0000313" key="2">
    <source>
        <dbReference type="Proteomes" id="UP000006727"/>
    </source>
</evidence>
<dbReference type="Gramene" id="Pp3c24_20450V3.7">
    <property type="protein sequence ID" value="Pp3c24_20450V3.7"/>
    <property type="gene ID" value="Pp3c24_20450"/>
</dbReference>
<proteinExistence type="predicted"/>
<dbReference type="AlphaFoldDB" id="A9SPF9"/>
<keyword evidence="2" id="KW-1185">Reference proteome</keyword>
<protein>
    <recommendedName>
        <fullName evidence="3">Myb-like domain-containing protein</fullName>
    </recommendedName>
</protein>
<dbReference type="HOGENOM" id="CLU_1009695_0_0_1"/>
<dbReference type="PANTHER" id="PTHR33492">
    <property type="entry name" value="OSJNBA0043A12.37 PROTEIN-RELATED"/>
    <property type="match status" value="1"/>
</dbReference>
<reference evidence="1" key="3">
    <citation type="submission" date="2020-12" db="UniProtKB">
        <authorList>
            <consortium name="EnsemblPlants"/>
        </authorList>
    </citation>
    <scope>IDENTIFICATION</scope>
</reference>
<sequence length="276" mass="31636">MPSWRRVPGRPWVDDEIYAMLESMLEPMREFVLESKGVAARASVGFNTWDYISDNLFDEYCFDRASMSCQQQWDTLLQSYRAIQDHESKIQSDTRSCVSYWKIYAEERSNKKLPLAFDLEWYKLIEKICAAKIVEENCMKKYRFMCSEFDEINTMSEYEFLSGVSTTTMESQTEVAAGSYDSAAHGRNDKVGFRISTFTSILKCGPGLGRKEGWKALNLILGPRMALAFSTPWLKLLQLQSRRHRYSLSGLRPQTSSGLTVGLHISTLVDMVADLL</sequence>
<dbReference type="EnsemblPlants" id="Pp3c24_20450V3.7">
    <property type="protein sequence ID" value="Pp3c24_20450V3.7"/>
    <property type="gene ID" value="Pp3c24_20450"/>
</dbReference>
<name>A9SPF9_PHYPA</name>
<evidence type="ECO:0000313" key="1">
    <source>
        <dbReference type="EnsemblPlants" id="Pp3c24_20450V3.7"/>
    </source>
</evidence>
<dbReference type="Proteomes" id="UP000006727">
    <property type="component" value="Chromosome 24"/>
</dbReference>
<reference evidence="1 2" key="2">
    <citation type="journal article" date="2018" name="Plant J.">
        <title>The Physcomitrella patens chromosome-scale assembly reveals moss genome structure and evolution.</title>
        <authorList>
            <person name="Lang D."/>
            <person name="Ullrich K.K."/>
            <person name="Murat F."/>
            <person name="Fuchs J."/>
            <person name="Jenkins J."/>
            <person name="Haas F.B."/>
            <person name="Piednoel M."/>
            <person name="Gundlach H."/>
            <person name="Van Bel M."/>
            <person name="Meyberg R."/>
            <person name="Vives C."/>
            <person name="Morata J."/>
            <person name="Symeonidi A."/>
            <person name="Hiss M."/>
            <person name="Muchero W."/>
            <person name="Kamisugi Y."/>
            <person name="Saleh O."/>
            <person name="Blanc G."/>
            <person name="Decker E.L."/>
            <person name="van Gessel N."/>
            <person name="Grimwood J."/>
            <person name="Hayes R.D."/>
            <person name="Graham S.W."/>
            <person name="Gunter L.E."/>
            <person name="McDaniel S.F."/>
            <person name="Hoernstein S.N.W."/>
            <person name="Larsson A."/>
            <person name="Li F.W."/>
            <person name="Perroud P.F."/>
            <person name="Phillips J."/>
            <person name="Ranjan P."/>
            <person name="Rokshar D.S."/>
            <person name="Rothfels C.J."/>
            <person name="Schneider L."/>
            <person name="Shu S."/>
            <person name="Stevenson D.W."/>
            <person name="Thummler F."/>
            <person name="Tillich M."/>
            <person name="Villarreal Aguilar J.C."/>
            <person name="Widiez T."/>
            <person name="Wong G.K."/>
            <person name="Wymore A."/>
            <person name="Zhang Y."/>
            <person name="Zimmer A.D."/>
            <person name="Quatrano R.S."/>
            <person name="Mayer K.F.X."/>
            <person name="Goodstein D."/>
            <person name="Casacuberta J.M."/>
            <person name="Vandepoele K."/>
            <person name="Reski R."/>
            <person name="Cuming A.C."/>
            <person name="Tuskan G.A."/>
            <person name="Maumus F."/>
            <person name="Salse J."/>
            <person name="Schmutz J."/>
            <person name="Rensing S.A."/>
        </authorList>
    </citation>
    <scope>NUCLEOTIDE SEQUENCE [LARGE SCALE GENOMIC DNA]</scope>
    <source>
        <strain evidence="1 2">cv. Gransden 2004</strain>
    </source>
</reference>
<gene>
    <name evidence="1" type="primary">LOC112276311</name>
</gene>
<dbReference type="InParanoid" id="A9SPF9"/>
<reference evidence="1 2" key="1">
    <citation type="journal article" date="2008" name="Science">
        <title>The Physcomitrella genome reveals evolutionary insights into the conquest of land by plants.</title>
        <authorList>
            <person name="Rensing S."/>
            <person name="Lang D."/>
            <person name="Zimmer A."/>
            <person name="Terry A."/>
            <person name="Salamov A."/>
            <person name="Shapiro H."/>
            <person name="Nishiyama T."/>
            <person name="Perroud P.-F."/>
            <person name="Lindquist E."/>
            <person name="Kamisugi Y."/>
            <person name="Tanahashi T."/>
            <person name="Sakakibara K."/>
            <person name="Fujita T."/>
            <person name="Oishi K."/>
            <person name="Shin-I T."/>
            <person name="Kuroki Y."/>
            <person name="Toyoda A."/>
            <person name="Suzuki Y."/>
            <person name="Hashimoto A."/>
            <person name="Yamaguchi K."/>
            <person name="Sugano A."/>
            <person name="Kohara Y."/>
            <person name="Fujiyama A."/>
            <person name="Anterola A."/>
            <person name="Aoki S."/>
            <person name="Ashton N."/>
            <person name="Barbazuk W.B."/>
            <person name="Barker E."/>
            <person name="Bennetzen J."/>
            <person name="Bezanilla M."/>
            <person name="Blankenship R."/>
            <person name="Cho S.H."/>
            <person name="Dutcher S."/>
            <person name="Estelle M."/>
            <person name="Fawcett J.A."/>
            <person name="Gundlach H."/>
            <person name="Hanada K."/>
            <person name="Heyl A."/>
            <person name="Hicks K.A."/>
            <person name="Hugh J."/>
            <person name="Lohr M."/>
            <person name="Mayer K."/>
            <person name="Melkozernov A."/>
            <person name="Murata T."/>
            <person name="Nelson D."/>
            <person name="Pils B."/>
            <person name="Prigge M."/>
            <person name="Reiss B."/>
            <person name="Renner T."/>
            <person name="Rombauts S."/>
            <person name="Rushton P."/>
            <person name="Sanderfoot A."/>
            <person name="Schween G."/>
            <person name="Shiu S.-H."/>
            <person name="Stueber K."/>
            <person name="Theodoulou F.L."/>
            <person name="Tu H."/>
            <person name="Van de Peer Y."/>
            <person name="Verrier P.J."/>
            <person name="Waters E."/>
            <person name="Wood A."/>
            <person name="Yang L."/>
            <person name="Cove D."/>
            <person name="Cuming A."/>
            <person name="Hasebe M."/>
            <person name="Lucas S."/>
            <person name="Mishler D.B."/>
            <person name="Reski R."/>
            <person name="Grigoriev I."/>
            <person name="Quatrano R.S."/>
            <person name="Boore J.L."/>
        </authorList>
    </citation>
    <scope>NUCLEOTIDE SEQUENCE [LARGE SCALE GENOMIC DNA]</scope>
    <source>
        <strain evidence="1 2">cv. Gransden 2004</strain>
    </source>
</reference>
<dbReference type="EMBL" id="ABEU02000024">
    <property type="status" value="NOT_ANNOTATED_CDS"/>
    <property type="molecule type" value="Genomic_DNA"/>
</dbReference>